<dbReference type="PANTHER" id="PTHR38839:SF6">
    <property type="entry name" value="TRANSCRIPTIONAL REGULATOR WHIB1"/>
    <property type="match status" value="1"/>
</dbReference>
<comment type="cofactor">
    <cofactor evidence="11">
        <name>[4Fe-4S] cluster</name>
        <dbReference type="ChEBI" id="CHEBI:49883"/>
    </cofactor>
    <text evidence="11">Binds 1 [4Fe-4S] cluster per subunit. Following nitrosylation of the [4Fe-4S] cluster binds 1 [4Fe-8(NO)] cluster per subunit.</text>
</comment>
<dbReference type="Proteomes" id="UP001212326">
    <property type="component" value="Chromosome"/>
</dbReference>
<comment type="PTM">
    <text evidence="11">Upon Fe-S cluster removal intramolecular disulfide bonds are formed.</text>
</comment>
<keyword evidence="6 11" id="KW-0411">Iron-sulfur</keyword>
<organism evidence="14 15">
    <name type="scientific">Streptomyces camelliae</name>
    <dbReference type="NCBI Taxonomy" id="3004093"/>
    <lineage>
        <taxon>Bacteria</taxon>
        <taxon>Bacillati</taxon>
        <taxon>Actinomycetota</taxon>
        <taxon>Actinomycetes</taxon>
        <taxon>Kitasatosporales</taxon>
        <taxon>Streptomycetaceae</taxon>
        <taxon>Streptomyces</taxon>
    </lineage>
</organism>
<dbReference type="PANTHER" id="PTHR38839">
    <property type="entry name" value="TRANSCRIPTIONAL REGULATOR WHID-RELATED"/>
    <property type="match status" value="1"/>
</dbReference>
<dbReference type="InterPro" id="IPR034768">
    <property type="entry name" value="4FE4S_WBL"/>
</dbReference>
<keyword evidence="15" id="KW-1185">Reference proteome</keyword>
<feature type="compositionally biased region" description="Basic residues" evidence="12">
    <location>
        <begin position="71"/>
        <end position="83"/>
    </location>
</feature>
<evidence type="ECO:0000256" key="1">
    <source>
        <dbReference type="ARBA" id="ARBA00004496"/>
    </source>
</evidence>
<evidence type="ECO:0000313" key="15">
    <source>
        <dbReference type="Proteomes" id="UP001212326"/>
    </source>
</evidence>
<comment type="PTM">
    <text evidence="11">The Fe-S cluster can be nitrosylated by nitric oxide (NO).</text>
</comment>
<evidence type="ECO:0000256" key="3">
    <source>
        <dbReference type="ARBA" id="ARBA00022485"/>
    </source>
</evidence>
<gene>
    <name evidence="11" type="primary">whiB</name>
    <name evidence="14" type="ORF">O1G22_38060</name>
</gene>
<evidence type="ECO:0000256" key="6">
    <source>
        <dbReference type="ARBA" id="ARBA00023014"/>
    </source>
</evidence>
<comment type="function">
    <text evidence="11">Acts as a transcriptional regulator. Probably redox-responsive. The apo- but not holo-form probably binds DNA.</text>
</comment>
<keyword evidence="4 11" id="KW-0479">Metal-binding</keyword>
<evidence type="ECO:0000256" key="2">
    <source>
        <dbReference type="ARBA" id="ARBA00006597"/>
    </source>
</evidence>
<name>A0ABY7PFC4_9ACTN</name>
<feature type="binding site" evidence="11">
    <location>
        <position position="10"/>
    </location>
    <ligand>
        <name>[4Fe-4S] cluster</name>
        <dbReference type="ChEBI" id="CHEBI:49883"/>
    </ligand>
</feature>
<evidence type="ECO:0000256" key="10">
    <source>
        <dbReference type="ARBA" id="ARBA00023163"/>
    </source>
</evidence>
<feature type="region of interest" description="Disordered" evidence="12">
    <location>
        <begin position="61"/>
        <end position="83"/>
    </location>
</feature>
<keyword evidence="11" id="KW-0963">Cytoplasm</keyword>
<comment type="subcellular location">
    <subcellularLocation>
        <location evidence="1 11">Cytoplasm</location>
    </subcellularLocation>
</comment>
<feature type="binding site" evidence="11">
    <location>
        <position position="47"/>
    </location>
    <ligand>
        <name>[4Fe-4S] cluster</name>
        <dbReference type="ChEBI" id="CHEBI:49883"/>
    </ligand>
</feature>
<keyword evidence="5 11" id="KW-0408">Iron</keyword>
<evidence type="ECO:0000256" key="8">
    <source>
        <dbReference type="ARBA" id="ARBA00023125"/>
    </source>
</evidence>
<keyword evidence="9 11" id="KW-1015">Disulfide bond</keyword>
<evidence type="ECO:0000256" key="11">
    <source>
        <dbReference type="HAMAP-Rule" id="MF_01479"/>
    </source>
</evidence>
<feature type="binding site" evidence="11">
    <location>
        <position position="38"/>
    </location>
    <ligand>
        <name>[4Fe-4S] cluster</name>
        <dbReference type="ChEBI" id="CHEBI:49883"/>
    </ligand>
</feature>
<keyword evidence="7 11" id="KW-0805">Transcription regulation</keyword>
<dbReference type="RefSeq" id="WP_270085471.1">
    <property type="nucleotide sequence ID" value="NZ_CP115300.1"/>
</dbReference>
<proteinExistence type="inferred from homology"/>
<evidence type="ECO:0000256" key="12">
    <source>
        <dbReference type="SAM" id="MobiDB-lite"/>
    </source>
</evidence>
<feature type="domain" description="4Fe-4S Wbl-type" evidence="13">
    <location>
        <begin position="9"/>
        <end position="71"/>
    </location>
</feature>
<keyword evidence="10 11" id="KW-0804">Transcription</keyword>
<comment type="similarity">
    <text evidence="2 11">Belongs to the WhiB family.</text>
</comment>
<dbReference type="PROSITE" id="PS51674">
    <property type="entry name" value="4FE4S_WBL"/>
    <property type="match status" value="1"/>
</dbReference>
<protein>
    <recommendedName>
        <fullName evidence="11">Transcriptional regulator WhiB</fullName>
    </recommendedName>
</protein>
<feature type="binding site" evidence="11">
    <location>
        <position position="41"/>
    </location>
    <ligand>
        <name>[4Fe-4S] cluster</name>
        <dbReference type="ChEBI" id="CHEBI:49883"/>
    </ligand>
</feature>
<accession>A0ABY7PFC4</accession>
<evidence type="ECO:0000256" key="7">
    <source>
        <dbReference type="ARBA" id="ARBA00023015"/>
    </source>
</evidence>
<sequence>MDNWRDHAVCRHVDPDLFFPVGTTGPALVQTERAKAVCGHCPAREPCLDWALATGQGTGIWGGTTETERRALRRRAPSRPRLR</sequence>
<evidence type="ECO:0000256" key="9">
    <source>
        <dbReference type="ARBA" id="ARBA00023157"/>
    </source>
</evidence>
<evidence type="ECO:0000313" key="14">
    <source>
        <dbReference type="EMBL" id="WBO68215.1"/>
    </source>
</evidence>
<dbReference type="Pfam" id="PF02467">
    <property type="entry name" value="Whib"/>
    <property type="match status" value="1"/>
</dbReference>
<dbReference type="EMBL" id="CP115300">
    <property type="protein sequence ID" value="WBO68215.1"/>
    <property type="molecule type" value="Genomic_DNA"/>
</dbReference>
<evidence type="ECO:0000259" key="13">
    <source>
        <dbReference type="PROSITE" id="PS51674"/>
    </source>
</evidence>
<reference evidence="14 15" key="1">
    <citation type="submission" date="2022-12" db="EMBL/GenBank/DDBJ databases">
        <authorList>
            <person name="Mo P."/>
        </authorList>
    </citation>
    <scope>NUCLEOTIDE SEQUENCE [LARGE SCALE GENOMIC DNA]</scope>
    <source>
        <strain evidence="14 15">HUAS 2-6</strain>
    </source>
</reference>
<evidence type="ECO:0000256" key="5">
    <source>
        <dbReference type="ARBA" id="ARBA00023004"/>
    </source>
</evidence>
<evidence type="ECO:0000256" key="4">
    <source>
        <dbReference type="ARBA" id="ARBA00022723"/>
    </source>
</evidence>
<keyword evidence="8 11" id="KW-0238">DNA-binding</keyword>
<dbReference type="HAMAP" id="MF_01479">
    <property type="entry name" value="WhiB"/>
    <property type="match status" value="1"/>
</dbReference>
<dbReference type="InterPro" id="IPR003482">
    <property type="entry name" value="Whib"/>
</dbReference>
<keyword evidence="3 11" id="KW-0004">4Fe-4S</keyword>